<dbReference type="SUPFAM" id="SSF54427">
    <property type="entry name" value="NTF2-like"/>
    <property type="match status" value="1"/>
</dbReference>
<comment type="caution">
    <text evidence="2">The sequence shown here is derived from an EMBL/GenBank/DDBJ whole genome shotgun (WGS) entry which is preliminary data.</text>
</comment>
<accession>A0A5D0RN63</accession>
<protein>
    <submittedName>
        <fullName evidence="2">Nuclear transport factor 2 family protein</fullName>
    </submittedName>
</protein>
<name>A0A5D0RN63_9RHOB</name>
<dbReference type="Pfam" id="PF14534">
    <property type="entry name" value="DUF4440"/>
    <property type="match status" value="1"/>
</dbReference>
<sequence>MQDQDIWQREESFWLDGVAFYRDNMAAEAQMVFADPVGILKGDEILDGLKAAPRWAAVEFADQTEQALGDTRVLAYRATGSRDGAEPYSALCSTTYVRRDGKWILLSHQQTPVG</sequence>
<dbReference type="InterPro" id="IPR027843">
    <property type="entry name" value="DUF4440"/>
</dbReference>
<dbReference type="EMBL" id="VSIY01000004">
    <property type="protein sequence ID" value="TYB82285.1"/>
    <property type="molecule type" value="Genomic_DNA"/>
</dbReference>
<organism evidence="2 3">
    <name type="scientific">Maritimibacter fusiformis</name>
    <dbReference type="NCBI Taxonomy" id="2603819"/>
    <lineage>
        <taxon>Bacteria</taxon>
        <taxon>Pseudomonadati</taxon>
        <taxon>Pseudomonadota</taxon>
        <taxon>Alphaproteobacteria</taxon>
        <taxon>Rhodobacterales</taxon>
        <taxon>Roseobacteraceae</taxon>
        <taxon>Maritimibacter</taxon>
    </lineage>
</organism>
<feature type="domain" description="DUF4440" evidence="1">
    <location>
        <begin position="19"/>
        <end position="104"/>
    </location>
</feature>
<dbReference type="RefSeq" id="WP_148377048.1">
    <property type="nucleotide sequence ID" value="NZ_VSIY01000004.1"/>
</dbReference>
<reference evidence="2 3" key="1">
    <citation type="submission" date="2019-08" db="EMBL/GenBank/DDBJ databases">
        <title>Identification of a novel species of the genus Boseongicola.</title>
        <authorList>
            <person name="Zhang X.-Q."/>
        </authorList>
    </citation>
    <scope>NUCLEOTIDE SEQUENCE [LARGE SCALE GENOMIC DNA]</scope>
    <source>
        <strain evidence="2 3">HY14</strain>
    </source>
</reference>
<keyword evidence="3" id="KW-1185">Reference proteome</keyword>
<evidence type="ECO:0000313" key="2">
    <source>
        <dbReference type="EMBL" id="TYB82285.1"/>
    </source>
</evidence>
<dbReference type="InterPro" id="IPR032710">
    <property type="entry name" value="NTF2-like_dom_sf"/>
</dbReference>
<evidence type="ECO:0000259" key="1">
    <source>
        <dbReference type="Pfam" id="PF14534"/>
    </source>
</evidence>
<dbReference type="Gene3D" id="3.10.450.50">
    <property type="match status" value="1"/>
</dbReference>
<gene>
    <name evidence="2" type="ORF">FVF75_06065</name>
</gene>
<proteinExistence type="predicted"/>
<evidence type="ECO:0000313" key="3">
    <source>
        <dbReference type="Proteomes" id="UP000322080"/>
    </source>
</evidence>
<dbReference type="Proteomes" id="UP000322080">
    <property type="component" value="Unassembled WGS sequence"/>
</dbReference>
<dbReference type="AlphaFoldDB" id="A0A5D0RN63"/>